<name>A0A0A1UAL4_ENTIV</name>
<dbReference type="Proteomes" id="UP000014680">
    <property type="component" value="Unassembled WGS sequence"/>
</dbReference>
<reference evidence="2 3" key="1">
    <citation type="submission" date="2012-10" db="EMBL/GenBank/DDBJ databases">
        <authorList>
            <person name="Zafar N."/>
            <person name="Inman J."/>
            <person name="Hall N."/>
            <person name="Lorenzi H."/>
            <person name="Caler E."/>
        </authorList>
    </citation>
    <scope>NUCLEOTIDE SEQUENCE [LARGE SCALE GENOMIC DNA]</scope>
    <source>
        <strain evidence="2 3">IP1</strain>
    </source>
</reference>
<dbReference type="RefSeq" id="XP_004258863.1">
    <property type="nucleotide sequence ID" value="XM_004258815.1"/>
</dbReference>
<evidence type="ECO:0008006" key="4">
    <source>
        <dbReference type="Google" id="ProtNLM"/>
    </source>
</evidence>
<dbReference type="OrthoDB" id="29760at2759"/>
<evidence type="ECO:0000313" key="2">
    <source>
        <dbReference type="EMBL" id="ELP92092.1"/>
    </source>
</evidence>
<dbReference type="AlphaFoldDB" id="A0A0A1UAL4"/>
<organism evidence="2 3">
    <name type="scientific">Entamoeba invadens IP1</name>
    <dbReference type="NCBI Taxonomy" id="370355"/>
    <lineage>
        <taxon>Eukaryota</taxon>
        <taxon>Amoebozoa</taxon>
        <taxon>Evosea</taxon>
        <taxon>Archamoebae</taxon>
        <taxon>Mastigamoebida</taxon>
        <taxon>Entamoebidae</taxon>
        <taxon>Entamoeba</taxon>
    </lineage>
</organism>
<dbReference type="OMA" id="KMIDWIS"/>
<dbReference type="KEGG" id="eiv:EIN_379790"/>
<dbReference type="GeneID" id="14891124"/>
<dbReference type="EMBL" id="KB206395">
    <property type="protein sequence ID" value="ELP92092.1"/>
    <property type="molecule type" value="Genomic_DNA"/>
</dbReference>
<sequence length="407" mass="46798">MAFLDTLRYLTKSKEEKLVAKLTSNKDTVDNAEETNELLELYQNPFSSRLIVTAIYDRIKESALRESGYSKLLIVIYRIFTEDDSKLFLETLRGTSNVFYKNVPKCGLIRTPQTILTETLAKMLDWYSLLYSNYNMLITEDTHLPELVYPKRRYIVLETTKKLIEAFVDFQTVNWGSPKNFGNSLNYQLTDVLLKMYATVFYQLEKYIATIVQSIFLFMGDDLKTIVSLLQTFDTMASTFFNVMKTKEILNRFVDIPKTLLTRHDQLITLLLNRSASPSFGKNRQFGEIAGIVMDLKKEMKTSELELSKFAQRQLTTLISSKSNSRSSSIGQTLTPKDVMPTYTRPSSSKPYRQVTPMSALQNQKVFLASPRNPTPMERKDIFVPSELTKPKAVRGVPLSTYFDDDE</sequence>
<keyword evidence="3" id="KW-1185">Reference proteome</keyword>
<protein>
    <recommendedName>
        <fullName evidence="4">ENTH domain-containing protein</fullName>
    </recommendedName>
</protein>
<proteinExistence type="predicted"/>
<evidence type="ECO:0000313" key="3">
    <source>
        <dbReference type="Proteomes" id="UP000014680"/>
    </source>
</evidence>
<gene>
    <name evidence="2" type="ORF">EIN_379790</name>
</gene>
<dbReference type="VEuPathDB" id="AmoebaDB:EIN_379790"/>
<accession>A0A0A1UAL4</accession>
<feature type="region of interest" description="Disordered" evidence="1">
    <location>
        <begin position="321"/>
        <end position="355"/>
    </location>
</feature>
<evidence type="ECO:0000256" key="1">
    <source>
        <dbReference type="SAM" id="MobiDB-lite"/>
    </source>
</evidence>
<feature type="compositionally biased region" description="Polar residues" evidence="1">
    <location>
        <begin position="344"/>
        <end position="355"/>
    </location>
</feature>